<dbReference type="GO" id="GO:0005774">
    <property type="term" value="C:vacuolar membrane"/>
    <property type="evidence" value="ECO:0007669"/>
    <property type="project" value="UniProtKB-SubCell"/>
</dbReference>
<dbReference type="PANTHER" id="PTHR45738">
    <property type="entry name" value="POLYPHOSPHOINOSITIDE PHOSPHATASE"/>
    <property type="match status" value="1"/>
</dbReference>
<evidence type="ECO:0000313" key="9">
    <source>
        <dbReference type="Proteomes" id="UP000289738"/>
    </source>
</evidence>
<comment type="catalytic activity">
    <reaction evidence="5">
        <text>a 1,2-diacyl-sn-glycero-3-phospho-(1D-myo-inositol-3,5-bisphosphate) + H2O = a 1,2-diacyl-sn-glycero-3-phospho-(1D-myo-inositol-3-phosphate) + phosphate</text>
        <dbReference type="Rhea" id="RHEA:32955"/>
        <dbReference type="ChEBI" id="CHEBI:15377"/>
        <dbReference type="ChEBI" id="CHEBI:43474"/>
        <dbReference type="ChEBI" id="CHEBI:57923"/>
        <dbReference type="ChEBI" id="CHEBI:58088"/>
    </reaction>
</comment>
<keyword evidence="2" id="KW-0926">Vacuole</keyword>
<dbReference type="GO" id="GO:0043813">
    <property type="term" value="F:phosphatidylinositol-3,5-bisphosphate 5-phosphatase activity"/>
    <property type="evidence" value="ECO:0007669"/>
    <property type="project" value="InterPro"/>
</dbReference>
<sequence length="825" mass="94364">MENHRQHQQKLSDGGEVRYMQKFRLYETYSKFYMIGRDKSRTYWKVLKIDRLEPSELTISEDSTVFSETESSDILRRIHEGNKPTGGLKFVTTCYGIIGFIKFLGPYYMLLITKRKKIGTICGHNIYAITKSQMITVPHIIMLSKMAYSNDENRYKKLLCSVDLTRDFFFSYSYHIMHSLQKNLSANNPPGLLPYETLFVWNEYLTRGIRNTLQNTSWTVALVHGFFKQVEFSISDRKIILTIIARRSRHFAGTRYLKRGVNEKGRVANDVETEQIVFADAHDGDPMQISSAVQIRGSIPLFWSQEASPLNMKPDIILSKKDQKFEATQLHFENLVKRYGNPIVILNLIKTREKKPRETILGVEFANAVRFINKNCGEIHLRFFDWDLHQHSRCSKATDVLTKLRRVAADALKLTGIFYCHVTRRLGGSIEYSNSVNCVDEHSTAKQANSNKANVDEDRVAKDCLHADESVDYIIEPLMFQSGVLRTNCIDCLDRTNVAQYAYGLAALGRQLETLGFFESSNIDLDDPIAMEIMALYEAMGDTLALQYGGSGAHNKIFSEKKGQWKAATQSREYIRSFQRYYSNTYLDGNKQKSINLFLGHFQPQQGKPALWELDSDQYCTVGKHGPSSVDSNVRSTIRRSLSDGSILCENDTTIRSMEHINCQHSGKSDQHSLLEVSPDIRICGSDVCHCRQIYSGEFEDPVEDHICYDEHGNAYDCSDVLDVDWPSSSANSCEEETLERSTFISSKNISNELRAEKTGCTRQSESCTKVSICYASARITYFSFPEIRRRGQIEVQLNKDTKFTKSFGRWVNHENGGCFWSKDC</sequence>
<dbReference type="EMBL" id="SDMP01000006">
    <property type="protein sequence ID" value="RYR52896.1"/>
    <property type="molecule type" value="Genomic_DNA"/>
</dbReference>
<keyword evidence="9" id="KW-1185">Reference proteome</keyword>
<organism evidence="8 9">
    <name type="scientific">Arachis hypogaea</name>
    <name type="common">Peanut</name>
    <dbReference type="NCBI Taxonomy" id="3818"/>
    <lineage>
        <taxon>Eukaryota</taxon>
        <taxon>Viridiplantae</taxon>
        <taxon>Streptophyta</taxon>
        <taxon>Embryophyta</taxon>
        <taxon>Tracheophyta</taxon>
        <taxon>Spermatophyta</taxon>
        <taxon>Magnoliopsida</taxon>
        <taxon>eudicotyledons</taxon>
        <taxon>Gunneridae</taxon>
        <taxon>Pentapetalae</taxon>
        <taxon>rosids</taxon>
        <taxon>fabids</taxon>
        <taxon>Fabales</taxon>
        <taxon>Fabaceae</taxon>
        <taxon>Papilionoideae</taxon>
        <taxon>50 kb inversion clade</taxon>
        <taxon>dalbergioids sensu lato</taxon>
        <taxon>Dalbergieae</taxon>
        <taxon>Pterocarpus clade</taxon>
        <taxon>Arachis</taxon>
    </lineage>
</organism>
<keyword evidence="3" id="KW-0378">Hydrolase</keyword>
<evidence type="ECO:0000256" key="3">
    <source>
        <dbReference type="ARBA" id="ARBA00022801"/>
    </source>
</evidence>
<reference evidence="8 9" key="1">
    <citation type="submission" date="2019-01" db="EMBL/GenBank/DDBJ databases">
        <title>Sequencing of cultivated peanut Arachis hypogaea provides insights into genome evolution and oil improvement.</title>
        <authorList>
            <person name="Chen X."/>
        </authorList>
    </citation>
    <scope>NUCLEOTIDE SEQUENCE [LARGE SCALE GENOMIC DNA]</scope>
    <source>
        <strain evidence="9">cv. Fuhuasheng</strain>
        <tissue evidence="8">Leaves</tissue>
    </source>
</reference>
<dbReference type="InterPro" id="IPR002013">
    <property type="entry name" value="SAC_dom"/>
</dbReference>
<evidence type="ECO:0000256" key="5">
    <source>
        <dbReference type="ARBA" id="ARBA00023337"/>
    </source>
</evidence>
<feature type="domain" description="SAC" evidence="7">
    <location>
        <begin position="159"/>
        <end position="550"/>
    </location>
</feature>
<comment type="subunit">
    <text evidence="6">Component of the PI(3,5)P2 regulatory complex at least composed of ATG18, SAC/FIG4, FAB1 and VAC14.</text>
</comment>
<evidence type="ECO:0000256" key="6">
    <source>
        <dbReference type="ARBA" id="ARBA00023464"/>
    </source>
</evidence>
<comment type="subcellular location">
    <subcellularLocation>
        <location evidence="1">Vacuole membrane</location>
        <topology evidence="1">Peripheral membrane protein</topology>
    </subcellularLocation>
</comment>
<dbReference type="STRING" id="3818.A0A445CPN5"/>
<accession>A0A445CPN5</accession>
<dbReference type="Pfam" id="PF02383">
    <property type="entry name" value="Syja_N"/>
    <property type="match status" value="1"/>
</dbReference>
<evidence type="ECO:0000256" key="1">
    <source>
        <dbReference type="ARBA" id="ARBA00004148"/>
    </source>
</evidence>
<evidence type="ECO:0000256" key="4">
    <source>
        <dbReference type="ARBA" id="ARBA00023136"/>
    </source>
</evidence>
<comment type="caution">
    <text evidence="8">The sequence shown here is derived from an EMBL/GenBank/DDBJ whole genome shotgun (WGS) entry which is preliminary data.</text>
</comment>
<dbReference type="AlphaFoldDB" id="A0A445CPN5"/>
<protein>
    <recommendedName>
        <fullName evidence="7">SAC domain-containing protein</fullName>
    </recommendedName>
</protein>
<name>A0A445CPN5_ARAHY</name>
<evidence type="ECO:0000256" key="2">
    <source>
        <dbReference type="ARBA" id="ARBA00022554"/>
    </source>
</evidence>
<dbReference type="GO" id="GO:0046856">
    <property type="term" value="P:phosphatidylinositol dephosphorylation"/>
    <property type="evidence" value="ECO:0007669"/>
    <property type="project" value="InterPro"/>
</dbReference>
<keyword evidence="4" id="KW-0472">Membrane</keyword>
<gene>
    <name evidence="8" type="ORF">Ahy_A06g027759</name>
</gene>
<evidence type="ECO:0000313" key="8">
    <source>
        <dbReference type="EMBL" id="RYR52896.1"/>
    </source>
</evidence>
<dbReference type="InterPro" id="IPR043573">
    <property type="entry name" value="Fig4-like"/>
</dbReference>
<evidence type="ECO:0000259" key="7">
    <source>
        <dbReference type="PROSITE" id="PS50275"/>
    </source>
</evidence>
<dbReference type="PROSITE" id="PS50275">
    <property type="entry name" value="SAC"/>
    <property type="match status" value="1"/>
</dbReference>
<proteinExistence type="predicted"/>
<dbReference type="Proteomes" id="UP000289738">
    <property type="component" value="Chromosome A06"/>
</dbReference>
<dbReference type="PANTHER" id="PTHR45738:SF18">
    <property type="entry name" value="PHOSPHOINOSITIDE PHOSPHATASE SAC4"/>
    <property type="match status" value="1"/>
</dbReference>